<dbReference type="EMBL" id="KZ397315">
    <property type="protein sequence ID" value="PIO54399.1"/>
    <property type="molecule type" value="Genomic_DNA"/>
</dbReference>
<accession>A0A2G9T8W3</accession>
<reference evidence="1 2" key="1">
    <citation type="submission" date="2015-09" db="EMBL/GenBank/DDBJ databases">
        <title>Draft genome of the parasitic nematode Teladorsagia circumcincta isolate WARC Sus (inbred).</title>
        <authorList>
            <person name="Mitreva M."/>
        </authorList>
    </citation>
    <scope>NUCLEOTIDE SEQUENCE [LARGE SCALE GENOMIC DNA]</scope>
    <source>
        <strain evidence="1 2">S</strain>
    </source>
</reference>
<feature type="non-terminal residue" evidence="1">
    <location>
        <position position="1"/>
    </location>
</feature>
<dbReference type="PANTHER" id="PTHR11645:SF64">
    <property type="entry name" value="PYRROLINE-5-CARBOXYLATE REDUCTASE-RELATED"/>
    <property type="match status" value="1"/>
</dbReference>
<keyword evidence="2" id="KW-1185">Reference proteome</keyword>
<protein>
    <submittedName>
        <fullName evidence="1">Uncharacterized protein</fullName>
    </submittedName>
</protein>
<feature type="non-terminal residue" evidence="1">
    <location>
        <position position="74"/>
    </location>
</feature>
<organism evidence="1 2">
    <name type="scientific">Teladorsagia circumcincta</name>
    <name type="common">Brown stomach worm</name>
    <name type="synonym">Ostertagia circumcincta</name>
    <dbReference type="NCBI Taxonomy" id="45464"/>
    <lineage>
        <taxon>Eukaryota</taxon>
        <taxon>Metazoa</taxon>
        <taxon>Ecdysozoa</taxon>
        <taxon>Nematoda</taxon>
        <taxon>Chromadorea</taxon>
        <taxon>Rhabditida</taxon>
        <taxon>Rhabditina</taxon>
        <taxon>Rhabditomorpha</taxon>
        <taxon>Strongyloidea</taxon>
        <taxon>Trichostrongylidae</taxon>
        <taxon>Teladorsagia</taxon>
    </lineage>
</organism>
<dbReference type="GO" id="GO:0004735">
    <property type="term" value="F:pyrroline-5-carboxylate reductase activity"/>
    <property type="evidence" value="ECO:0007669"/>
    <property type="project" value="TreeGrafter"/>
</dbReference>
<dbReference type="AlphaFoldDB" id="A0A2G9T8W3"/>
<gene>
    <name evidence="1" type="ORF">TELCIR_24239</name>
</gene>
<dbReference type="PANTHER" id="PTHR11645">
    <property type="entry name" value="PYRROLINE-5-CARBOXYLATE REDUCTASE"/>
    <property type="match status" value="1"/>
</dbReference>
<evidence type="ECO:0000313" key="1">
    <source>
        <dbReference type="EMBL" id="PIO54399.1"/>
    </source>
</evidence>
<sequence length="74" mass="7731">LSHTLYHGPVIRIMPNTAASVGSSASILCVDSKDTTKEKIDIAKTFASKVGTCVEVDSKTFNAYGVVSGSAPAW</sequence>
<dbReference type="GO" id="GO:0055129">
    <property type="term" value="P:L-proline biosynthetic process"/>
    <property type="evidence" value="ECO:0007669"/>
    <property type="project" value="TreeGrafter"/>
</dbReference>
<dbReference type="Gene3D" id="3.40.50.720">
    <property type="entry name" value="NAD(P)-binding Rossmann-like Domain"/>
    <property type="match status" value="1"/>
</dbReference>
<proteinExistence type="predicted"/>
<dbReference type="Proteomes" id="UP000230423">
    <property type="component" value="Unassembled WGS sequence"/>
</dbReference>
<dbReference type="OrthoDB" id="10263291at2759"/>
<evidence type="ECO:0000313" key="2">
    <source>
        <dbReference type="Proteomes" id="UP000230423"/>
    </source>
</evidence>
<name>A0A2G9T8W3_TELCI</name>